<evidence type="ECO:0000256" key="6">
    <source>
        <dbReference type="ARBA" id="ARBA00023235"/>
    </source>
</evidence>
<feature type="binding site" evidence="11">
    <location>
        <begin position="182"/>
        <end position="184"/>
    </location>
    <ligand>
        <name>beta-D-galactose</name>
        <dbReference type="ChEBI" id="CHEBI:27667"/>
    </ligand>
</feature>
<accession>E6TXM1</accession>
<evidence type="ECO:0000256" key="11">
    <source>
        <dbReference type="PIRSR" id="PIRSR005096-3"/>
    </source>
</evidence>
<feature type="active site" description="Proton acceptor" evidence="9">
    <location>
        <position position="316"/>
    </location>
</feature>
<comment type="similarity">
    <text evidence="3 8">Belongs to the aldose epimerase family.</text>
</comment>
<dbReference type="Pfam" id="PF01263">
    <property type="entry name" value="Aldose_epim"/>
    <property type="match status" value="1"/>
</dbReference>
<dbReference type="InterPro" id="IPR011013">
    <property type="entry name" value="Gal_mutarotase_sf_dom"/>
</dbReference>
<comment type="pathway">
    <text evidence="2 8">Carbohydrate metabolism; hexose metabolism.</text>
</comment>
<keyword evidence="6 8" id="KW-0413">Isomerase</keyword>
<dbReference type="PANTHER" id="PTHR10091:SF0">
    <property type="entry name" value="GALACTOSE MUTAROTASE"/>
    <property type="match status" value="1"/>
</dbReference>
<dbReference type="HOGENOM" id="CLU_031753_1_1_9"/>
<sequence length="351" mass="38863">MKITEQLYGKLEGETVTSFLLKNDNGMEVTCINYGCIITEINVPDKSGTVENVVLGFDSLDEYITSSPFFGSAVGRVAGRIAGAQFELDGNTYHLLKNDGENNLHGGDNGNAGFDKVVWKASTEEGPEEVKVTFTHESPDGAAGFPGNLKVKITYSLNNKNELVISYYATTDKKTLVNLTNHSYFNLSGNVKNDILSHELTLKSDQFVQLGDGAIPTGKLLDVANTPFDFREGKQFKDGVDSEHPQITLVGGGYDHPFILSENHNEEICLVDNESGRKLIVETDEPAVVLYTSNWMSDDLNMRGVTSKKHIGVCLETQHHPDAVHHEHFPTIVLNKDEEYRTETVFRFLVE</sequence>
<dbReference type="GO" id="GO:0004034">
    <property type="term" value="F:aldose 1-epimerase activity"/>
    <property type="evidence" value="ECO:0007669"/>
    <property type="project" value="UniProtKB-EC"/>
</dbReference>
<protein>
    <recommendedName>
        <fullName evidence="5 8">Aldose 1-epimerase</fullName>
        <ecNumber evidence="4 8">5.1.3.3</ecNumber>
    </recommendedName>
</protein>
<evidence type="ECO:0000256" key="1">
    <source>
        <dbReference type="ARBA" id="ARBA00001614"/>
    </source>
</evidence>
<proteinExistence type="inferred from homology"/>
<dbReference type="InterPro" id="IPR047215">
    <property type="entry name" value="Galactose_mutarotase-like"/>
</dbReference>
<dbReference type="EC" id="5.1.3.3" evidence="4 8"/>
<evidence type="ECO:0000256" key="5">
    <source>
        <dbReference type="ARBA" id="ARBA00014165"/>
    </source>
</evidence>
<dbReference type="EMBL" id="CP002394">
    <property type="protein sequence ID" value="ADU28835.1"/>
    <property type="molecule type" value="Genomic_DNA"/>
</dbReference>
<dbReference type="InterPro" id="IPR008183">
    <property type="entry name" value="Aldose_1/G6P_1-epimerase"/>
</dbReference>
<gene>
    <name evidence="12" type="ordered locus">Bcell_0553</name>
</gene>
<dbReference type="AlphaFoldDB" id="E6TXM1"/>
<dbReference type="OrthoDB" id="9779408at2"/>
<dbReference type="NCBIfam" id="NF008277">
    <property type="entry name" value="PRK11055.1"/>
    <property type="match status" value="1"/>
</dbReference>
<keyword evidence="7 8" id="KW-0119">Carbohydrate metabolism</keyword>
<dbReference type="UniPathway" id="UPA00242"/>
<dbReference type="CDD" id="cd09019">
    <property type="entry name" value="galactose_mutarotase_like"/>
    <property type="match status" value="1"/>
</dbReference>
<feature type="binding site" evidence="10">
    <location>
        <position position="255"/>
    </location>
    <ligand>
        <name>beta-D-galactose</name>
        <dbReference type="ChEBI" id="CHEBI:27667"/>
    </ligand>
</feature>
<evidence type="ECO:0000256" key="3">
    <source>
        <dbReference type="ARBA" id="ARBA00006206"/>
    </source>
</evidence>
<feature type="active site" description="Proton donor" evidence="9">
    <location>
        <position position="182"/>
    </location>
</feature>
<dbReference type="InterPro" id="IPR015443">
    <property type="entry name" value="Aldose_1-epimerase"/>
</dbReference>
<evidence type="ECO:0000256" key="7">
    <source>
        <dbReference type="ARBA" id="ARBA00023277"/>
    </source>
</evidence>
<dbReference type="GO" id="GO:0030246">
    <property type="term" value="F:carbohydrate binding"/>
    <property type="evidence" value="ECO:0007669"/>
    <property type="project" value="InterPro"/>
</dbReference>
<keyword evidence="13" id="KW-1185">Reference proteome</keyword>
<comment type="catalytic activity">
    <reaction evidence="1 8">
        <text>alpha-D-glucose = beta-D-glucose</text>
        <dbReference type="Rhea" id="RHEA:10264"/>
        <dbReference type="ChEBI" id="CHEBI:15903"/>
        <dbReference type="ChEBI" id="CHEBI:17925"/>
        <dbReference type="EC" id="5.1.3.3"/>
    </reaction>
</comment>
<reference evidence="12 13" key="1">
    <citation type="submission" date="2010-12" db="EMBL/GenBank/DDBJ databases">
        <title>Complete sequence of Bacillus cellulosilyticus DSM 2522.</title>
        <authorList>
            <consortium name="US DOE Joint Genome Institute"/>
            <person name="Lucas S."/>
            <person name="Copeland A."/>
            <person name="Lapidus A."/>
            <person name="Cheng J.-F."/>
            <person name="Bruce D."/>
            <person name="Goodwin L."/>
            <person name="Pitluck S."/>
            <person name="Chertkov O."/>
            <person name="Detter J.C."/>
            <person name="Han C."/>
            <person name="Tapia R."/>
            <person name="Land M."/>
            <person name="Hauser L."/>
            <person name="Jeffries C."/>
            <person name="Kyrpides N."/>
            <person name="Ivanova N."/>
            <person name="Mikhailova N."/>
            <person name="Brumm P."/>
            <person name="Mead D."/>
            <person name="Woyke T."/>
        </authorList>
    </citation>
    <scope>NUCLEOTIDE SEQUENCE [LARGE SCALE GENOMIC DNA]</scope>
    <source>
        <strain evidence="13">ATCC 21833 / DSM 2522 / FERM P-1141 / JCM 9156 / N-4</strain>
    </source>
</reference>
<dbReference type="PIRSF" id="PIRSF005096">
    <property type="entry name" value="GALM"/>
    <property type="match status" value="1"/>
</dbReference>
<organism evidence="12 13">
    <name type="scientific">Evansella cellulosilytica (strain ATCC 21833 / DSM 2522 / FERM P-1141 / JCM 9156 / N-4)</name>
    <name type="common">Bacillus cellulosilyticus</name>
    <dbReference type="NCBI Taxonomy" id="649639"/>
    <lineage>
        <taxon>Bacteria</taxon>
        <taxon>Bacillati</taxon>
        <taxon>Bacillota</taxon>
        <taxon>Bacilli</taxon>
        <taxon>Bacillales</taxon>
        <taxon>Bacillaceae</taxon>
        <taxon>Evansella</taxon>
    </lineage>
</organism>
<evidence type="ECO:0000256" key="4">
    <source>
        <dbReference type="ARBA" id="ARBA00013185"/>
    </source>
</evidence>
<dbReference type="eggNOG" id="COG2017">
    <property type="taxonomic scope" value="Bacteria"/>
</dbReference>
<dbReference type="STRING" id="649639.Bcell_0553"/>
<evidence type="ECO:0000256" key="8">
    <source>
        <dbReference type="PIRNR" id="PIRNR005096"/>
    </source>
</evidence>
<dbReference type="Gene3D" id="2.70.98.10">
    <property type="match status" value="1"/>
</dbReference>
<dbReference type="PROSITE" id="PS00545">
    <property type="entry name" value="ALDOSE_1_EPIMERASE"/>
    <property type="match status" value="1"/>
</dbReference>
<dbReference type="InterPro" id="IPR018052">
    <property type="entry name" value="Ald1_epimerase_CS"/>
</dbReference>
<dbReference type="GO" id="GO:0006006">
    <property type="term" value="P:glucose metabolic process"/>
    <property type="evidence" value="ECO:0007669"/>
    <property type="project" value="TreeGrafter"/>
</dbReference>
<dbReference type="RefSeq" id="WP_013487176.1">
    <property type="nucleotide sequence ID" value="NC_014829.1"/>
</dbReference>
<dbReference type="Proteomes" id="UP000001401">
    <property type="component" value="Chromosome"/>
</dbReference>
<dbReference type="GO" id="GO:0005737">
    <property type="term" value="C:cytoplasm"/>
    <property type="evidence" value="ECO:0007669"/>
    <property type="project" value="TreeGrafter"/>
</dbReference>
<dbReference type="GO" id="GO:0033499">
    <property type="term" value="P:galactose catabolic process via UDP-galactose, Leloir pathway"/>
    <property type="evidence" value="ECO:0007669"/>
    <property type="project" value="TreeGrafter"/>
</dbReference>
<dbReference type="PANTHER" id="PTHR10091">
    <property type="entry name" value="ALDOSE-1-EPIMERASE"/>
    <property type="match status" value="1"/>
</dbReference>
<dbReference type="InterPro" id="IPR014718">
    <property type="entry name" value="GH-type_carb-bd"/>
</dbReference>
<evidence type="ECO:0000313" key="13">
    <source>
        <dbReference type="Proteomes" id="UP000001401"/>
    </source>
</evidence>
<evidence type="ECO:0000256" key="9">
    <source>
        <dbReference type="PIRSR" id="PIRSR005096-1"/>
    </source>
</evidence>
<name>E6TXM1_EVAC2</name>
<evidence type="ECO:0000313" key="12">
    <source>
        <dbReference type="EMBL" id="ADU28835.1"/>
    </source>
</evidence>
<evidence type="ECO:0000256" key="2">
    <source>
        <dbReference type="ARBA" id="ARBA00005028"/>
    </source>
</evidence>
<dbReference type="KEGG" id="bco:Bcell_0553"/>
<evidence type="ECO:0000256" key="10">
    <source>
        <dbReference type="PIRSR" id="PIRSR005096-2"/>
    </source>
</evidence>
<dbReference type="SUPFAM" id="SSF74650">
    <property type="entry name" value="Galactose mutarotase-like"/>
    <property type="match status" value="1"/>
</dbReference>